<dbReference type="Gramene" id="KCW59632">
    <property type="protein sequence ID" value="KCW59632"/>
    <property type="gene ID" value="EUGRSUZ_H02377"/>
</dbReference>
<organism evidence="1">
    <name type="scientific">Eucalyptus grandis</name>
    <name type="common">Flooded gum</name>
    <dbReference type="NCBI Taxonomy" id="71139"/>
    <lineage>
        <taxon>Eukaryota</taxon>
        <taxon>Viridiplantae</taxon>
        <taxon>Streptophyta</taxon>
        <taxon>Embryophyta</taxon>
        <taxon>Tracheophyta</taxon>
        <taxon>Spermatophyta</taxon>
        <taxon>Magnoliopsida</taxon>
        <taxon>eudicotyledons</taxon>
        <taxon>Gunneridae</taxon>
        <taxon>Pentapetalae</taxon>
        <taxon>rosids</taxon>
        <taxon>malvids</taxon>
        <taxon>Myrtales</taxon>
        <taxon>Myrtaceae</taxon>
        <taxon>Myrtoideae</taxon>
        <taxon>Eucalypteae</taxon>
        <taxon>Eucalyptus</taxon>
    </lineage>
</organism>
<protein>
    <submittedName>
        <fullName evidence="1">Uncharacterized protein</fullName>
    </submittedName>
</protein>
<sequence>MVDRRGRVKAVVRQCWRALKFKIRKVADEGFYSLLPDVDNLGFTFTGELIRVGAWSSSPVGQEAGFLGHKAWVSIGLSYVDSNVIKDSINRSKSAVDISRKQLNSSNLKISIELKTN</sequence>
<gene>
    <name evidence="1" type="ORF">EUGRSUZ_H02377</name>
</gene>
<evidence type="ECO:0000313" key="1">
    <source>
        <dbReference type="EMBL" id="KCW59632.1"/>
    </source>
</evidence>
<reference evidence="1" key="1">
    <citation type="submission" date="2013-07" db="EMBL/GenBank/DDBJ databases">
        <title>The genome of Eucalyptus grandis.</title>
        <authorList>
            <person name="Schmutz J."/>
            <person name="Hayes R."/>
            <person name="Myburg A."/>
            <person name="Tuskan G."/>
            <person name="Grattapaglia D."/>
            <person name="Rokhsar D.S."/>
        </authorList>
    </citation>
    <scope>NUCLEOTIDE SEQUENCE</scope>
    <source>
        <tissue evidence="1">Leaf extractions</tissue>
    </source>
</reference>
<proteinExistence type="predicted"/>
<dbReference type="EMBL" id="KK198760">
    <property type="protein sequence ID" value="KCW59632.1"/>
    <property type="molecule type" value="Genomic_DNA"/>
</dbReference>
<dbReference type="AlphaFoldDB" id="A0A059B069"/>
<dbReference type="InParanoid" id="A0A059B069"/>
<name>A0A059B069_EUCGR</name>
<accession>A0A059B069</accession>